<evidence type="ECO:0000313" key="2">
    <source>
        <dbReference type="Proteomes" id="UP000814128"/>
    </source>
</evidence>
<dbReference type="EMBL" id="MU273713">
    <property type="protein sequence ID" value="KAI0028917.1"/>
    <property type="molecule type" value="Genomic_DNA"/>
</dbReference>
<protein>
    <submittedName>
        <fullName evidence="1">Uncharacterized protein</fullName>
    </submittedName>
</protein>
<name>A0ACB8QB02_9AGAM</name>
<accession>A0ACB8QB02</accession>
<keyword evidence="2" id="KW-1185">Reference proteome</keyword>
<dbReference type="Proteomes" id="UP000814128">
    <property type="component" value="Unassembled WGS sequence"/>
</dbReference>
<sequence>MPSVDGGIRCVPDLPADPPLTERKTMLVQGSIAADIRITNEHWDVVFATHLLERSFPAPIRLTIDLDNIARNWRTARELQSFLETATRDHRARICSLVVNCPGVKLDFRSILLRAQFPELRHLVIGKNLRKCALLTADGLSEAIPAATTLQVPSTIKLANDEDVDGPIFTNVVKLELIGAHATTNRSVDWDFMAVVGRLPSLKFLSLENYFPDSSPPHSVSPVILPSCMREISYQSCKSASSIMDIDALFQHSSARRYVRLRRVDARTLVQTVAGALSNAGLRLKNGELRADRTSGHLTTATIVVNSPNDYVELRIGAVLSSTIPAVYHIQAEGVDDSLAHMLACVPKDGMRDMLVVCDVPARCLWRYLGLSETLTKLHIVGSSAQEFAEVLEQDPEHSGEGTPKKCPDCTLSASP</sequence>
<reference evidence="1" key="1">
    <citation type="submission" date="2021-02" db="EMBL/GenBank/DDBJ databases">
        <authorList>
            <consortium name="DOE Joint Genome Institute"/>
            <person name="Ahrendt S."/>
            <person name="Looney B.P."/>
            <person name="Miyauchi S."/>
            <person name="Morin E."/>
            <person name="Drula E."/>
            <person name="Courty P.E."/>
            <person name="Chicoki N."/>
            <person name="Fauchery L."/>
            <person name="Kohler A."/>
            <person name="Kuo A."/>
            <person name="Labutti K."/>
            <person name="Pangilinan J."/>
            <person name="Lipzen A."/>
            <person name="Riley R."/>
            <person name="Andreopoulos W."/>
            <person name="He G."/>
            <person name="Johnson J."/>
            <person name="Barry K.W."/>
            <person name="Grigoriev I.V."/>
            <person name="Nagy L."/>
            <person name="Hibbett D."/>
            <person name="Henrissat B."/>
            <person name="Matheny P.B."/>
            <person name="Labbe J."/>
            <person name="Martin F."/>
        </authorList>
    </citation>
    <scope>NUCLEOTIDE SEQUENCE</scope>
    <source>
        <strain evidence="1">EC-137</strain>
    </source>
</reference>
<reference evidence="1" key="2">
    <citation type="journal article" date="2022" name="New Phytol.">
        <title>Evolutionary transition to the ectomycorrhizal habit in the genomes of a hyperdiverse lineage of mushroom-forming fungi.</title>
        <authorList>
            <person name="Looney B."/>
            <person name="Miyauchi S."/>
            <person name="Morin E."/>
            <person name="Drula E."/>
            <person name="Courty P.E."/>
            <person name="Kohler A."/>
            <person name="Kuo A."/>
            <person name="LaButti K."/>
            <person name="Pangilinan J."/>
            <person name="Lipzen A."/>
            <person name="Riley R."/>
            <person name="Andreopoulos W."/>
            <person name="He G."/>
            <person name="Johnson J."/>
            <person name="Nolan M."/>
            <person name="Tritt A."/>
            <person name="Barry K.W."/>
            <person name="Grigoriev I.V."/>
            <person name="Nagy L.G."/>
            <person name="Hibbett D."/>
            <person name="Henrissat B."/>
            <person name="Matheny P.B."/>
            <person name="Labbe J."/>
            <person name="Martin F.M."/>
        </authorList>
    </citation>
    <scope>NUCLEOTIDE SEQUENCE</scope>
    <source>
        <strain evidence="1">EC-137</strain>
    </source>
</reference>
<proteinExistence type="predicted"/>
<gene>
    <name evidence="1" type="ORF">K488DRAFT_89274</name>
</gene>
<organism evidence="1 2">
    <name type="scientific">Vararia minispora EC-137</name>
    <dbReference type="NCBI Taxonomy" id="1314806"/>
    <lineage>
        <taxon>Eukaryota</taxon>
        <taxon>Fungi</taxon>
        <taxon>Dikarya</taxon>
        <taxon>Basidiomycota</taxon>
        <taxon>Agaricomycotina</taxon>
        <taxon>Agaricomycetes</taxon>
        <taxon>Russulales</taxon>
        <taxon>Lachnocladiaceae</taxon>
        <taxon>Vararia</taxon>
    </lineage>
</organism>
<evidence type="ECO:0000313" key="1">
    <source>
        <dbReference type="EMBL" id="KAI0028917.1"/>
    </source>
</evidence>
<comment type="caution">
    <text evidence="1">The sequence shown here is derived from an EMBL/GenBank/DDBJ whole genome shotgun (WGS) entry which is preliminary data.</text>
</comment>